<evidence type="ECO:0000256" key="2">
    <source>
        <dbReference type="SAM" id="Phobius"/>
    </source>
</evidence>
<gene>
    <name evidence="3" type="ORF">chiPu_0018726</name>
</gene>
<feature type="transmembrane region" description="Helical" evidence="2">
    <location>
        <begin position="39"/>
        <end position="59"/>
    </location>
</feature>
<keyword evidence="4" id="KW-1185">Reference proteome</keyword>
<dbReference type="Proteomes" id="UP000287033">
    <property type="component" value="Unassembled WGS sequence"/>
</dbReference>
<dbReference type="EMBL" id="BEZZ01001669">
    <property type="protein sequence ID" value="GCC20084.1"/>
    <property type="molecule type" value="Genomic_DNA"/>
</dbReference>
<dbReference type="AlphaFoldDB" id="A0A401RPN8"/>
<protein>
    <submittedName>
        <fullName evidence="3">Uncharacterized protein</fullName>
    </submittedName>
</protein>
<evidence type="ECO:0000313" key="4">
    <source>
        <dbReference type="Proteomes" id="UP000287033"/>
    </source>
</evidence>
<organism evidence="3 4">
    <name type="scientific">Chiloscyllium punctatum</name>
    <name type="common">Brownbanded bambooshark</name>
    <name type="synonym">Hemiscyllium punctatum</name>
    <dbReference type="NCBI Taxonomy" id="137246"/>
    <lineage>
        <taxon>Eukaryota</taxon>
        <taxon>Metazoa</taxon>
        <taxon>Chordata</taxon>
        <taxon>Craniata</taxon>
        <taxon>Vertebrata</taxon>
        <taxon>Chondrichthyes</taxon>
        <taxon>Elasmobranchii</taxon>
        <taxon>Galeomorphii</taxon>
        <taxon>Galeoidea</taxon>
        <taxon>Orectolobiformes</taxon>
        <taxon>Hemiscylliidae</taxon>
        <taxon>Chiloscyllium</taxon>
    </lineage>
</organism>
<keyword evidence="2" id="KW-1133">Transmembrane helix</keyword>
<evidence type="ECO:0000256" key="1">
    <source>
        <dbReference type="SAM" id="MobiDB-lite"/>
    </source>
</evidence>
<comment type="caution">
    <text evidence="3">The sequence shown here is derived from an EMBL/GenBank/DDBJ whole genome shotgun (WGS) entry which is preliminary data.</text>
</comment>
<reference evidence="3 4" key="1">
    <citation type="journal article" date="2018" name="Nat. Ecol. Evol.">
        <title>Shark genomes provide insights into elasmobranch evolution and the origin of vertebrates.</title>
        <authorList>
            <person name="Hara Y"/>
            <person name="Yamaguchi K"/>
            <person name="Onimaru K"/>
            <person name="Kadota M"/>
            <person name="Koyanagi M"/>
            <person name="Keeley SD"/>
            <person name="Tatsumi K"/>
            <person name="Tanaka K"/>
            <person name="Motone F"/>
            <person name="Kageyama Y"/>
            <person name="Nozu R"/>
            <person name="Adachi N"/>
            <person name="Nishimura O"/>
            <person name="Nakagawa R"/>
            <person name="Tanegashima C"/>
            <person name="Kiyatake I"/>
            <person name="Matsumoto R"/>
            <person name="Murakumo K"/>
            <person name="Nishida K"/>
            <person name="Terakita A"/>
            <person name="Kuratani S"/>
            <person name="Sato K"/>
            <person name="Hyodo S Kuraku.S."/>
        </authorList>
    </citation>
    <scope>NUCLEOTIDE SEQUENCE [LARGE SCALE GENOMIC DNA]</scope>
</reference>
<sequence length="159" mass="17921">AYRKDTECRRQETGSILPEEGTGERVPGQTGDISGCVSYIYVIVLSVVWCVLVGILLFLHWKSLTTPFCSAIAWCLEKTKEKEAVIQRPVQEEGHQTFLRVSLEEKSMDSFSTHTKPIHDFAPLKMKDVGTSESQYSDFRVAISTNSSVEKFQDAKDLQ</sequence>
<proteinExistence type="predicted"/>
<feature type="region of interest" description="Disordered" evidence="1">
    <location>
        <begin position="1"/>
        <end position="26"/>
    </location>
</feature>
<feature type="compositionally biased region" description="Basic and acidic residues" evidence="1">
    <location>
        <begin position="1"/>
        <end position="12"/>
    </location>
</feature>
<feature type="non-terminal residue" evidence="3">
    <location>
        <position position="1"/>
    </location>
</feature>
<keyword evidence="2" id="KW-0812">Transmembrane</keyword>
<evidence type="ECO:0000313" key="3">
    <source>
        <dbReference type="EMBL" id="GCC20084.1"/>
    </source>
</evidence>
<keyword evidence="2" id="KW-0472">Membrane</keyword>
<name>A0A401RPN8_CHIPU</name>
<accession>A0A401RPN8</accession>